<dbReference type="AlphaFoldDB" id="A0A8H9N557"/>
<name>A0A8H9N557_VIBVL</name>
<protein>
    <submittedName>
        <fullName evidence="1">Uncharacterized protein</fullName>
    </submittedName>
</protein>
<sequence>MDMTSFEPSSAVTRFLANTGISTYKNIRRNKILRALELGKIDIDSSEVKNEEFISCYMATEHALMKASSQTKFNFLVNLFVQGANSGRLNREADAFQEVLSIVDELSERELTILYYIYQYEIKFGPMKGAAERSSFHQVEYLVNMTQLSSNLIVALIIRLRRTGLLVTHLEKTQKSDLMMAGIEIMFISPLADEIKSWIYGVIEGVFQLRES</sequence>
<evidence type="ECO:0000313" key="1">
    <source>
        <dbReference type="EMBL" id="HAS8543029.1"/>
    </source>
</evidence>
<organism evidence="1">
    <name type="scientific">Vibrio vulnificus</name>
    <dbReference type="NCBI Taxonomy" id="672"/>
    <lineage>
        <taxon>Bacteria</taxon>
        <taxon>Pseudomonadati</taxon>
        <taxon>Pseudomonadota</taxon>
        <taxon>Gammaproteobacteria</taxon>
        <taxon>Vibrionales</taxon>
        <taxon>Vibrionaceae</taxon>
        <taxon>Vibrio</taxon>
    </lineage>
</organism>
<accession>A0A8H9N557</accession>
<comment type="caution">
    <text evidence="1">The sequence shown here is derived from an EMBL/GenBank/DDBJ whole genome shotgun (WGS) entry which is preliminary data.</text>
</comment>
<dbReference type="Proteomes" id="UP000863257">
    <property type="component" value="Unassembled WGS sequence"/>
</dbReference>
<gene>
    <name evidence="1" type="ORF">I7730_25110</name>
</gene>
<reference evidence="1" key="2">
    <citation type="submission" date="2019-01" db="EMBL/GenBank/DDBJ databases">
        <authorList>
            <consortium name="NCBI Pathogen Detection Project"/>
        </authorList>
    </citation>
    <scope>NUCLEOTIDE SEQUENCE</scope>
    <source>
        <strain evidence="1">BCW_3452</strain>
    </source>
</reference>
<dbReference type="EMBL" id="DACRBY010000089">
    <property type="protein sequence ID" value="HAS8543029.1"/>
    <property type="molecule type" value="Genomic_DNA"/>
</dbReference>
<proteinExistence type="predicted"/>
<reference evidence="1" key="1">
    <citation type="journal article" date="2018" name="Genome Biol.">
        <title>SKESA: strategic k-mer extension for scrupulous assemblies.</title>
        <authorList>
            <person name="Souvorov A."/>
            <person name="Agarwala R."/>
            <person name="Lipman D.J."/>
        </authorList>
    </citation>
    <scope>NUCLEOTIDE SEQUENCE</scope>
    <source>
        <strain evidence="1">BCW_3452</strain>
    </source>
</reference>